<accession>A0A6A4HPW9</accession>
<proteinExistence type="predicted"/>
<dbReference type="AlphaFoldDB" id="A0A6A4HPW9"/>
<keyword evidence="3" id="KW-1185">Reference proteome</keyword>
<evidence type="ECO:0000256" key="1">
    <source>
        <dbReference type="SAM" id="MobiDB-lite"/>
    </source>
</evidence>
<name>A0A6A4HPW9_9AGAR</name>
<evidence type="ECO:0000313" key="3">
    <source>
        <dbReference type="Proteomes" id="UP000799118"/>
    </source>
</evidence>
<evidence type="ECO:0000313" key="2">
    <source>
        <dbReference type="EMBL" id="KAE9399074.1"/>
    </source>
</evidence>
<gene>
    <name evidence="2" type="ORF">BT96DRAFT_920414</name>
</gene>
<organism evidence="2 3">
    <name type="scientific">Gymnopus androsaceus JB14</name>
    <dbReference type="NCBI Taxonomy" id="1447944"/>
    <lineage>
        <taxon>Eukaryota</taxon>
        <taxon>Fungi</taxon>
        <taxon>Dikarya</taxon>
        <taxon>Basidiomycota</taxon>
        <taxon>Agaricomycotina</taxon>
        <taxon>Agaricomycetes</taxon>
        <taxon>Agaricomycetidae</taxon>
        <taxon>Agaricales</taxon>
        <taxon>Marasmiineae</taxon>
        <taxon>Omphalotaceae</taxon>
        <taxon>Gymnopus</taxon>
    </lineage>
</organism>
<feature type="region of interest" description="Disordered" evidence="1">
    <location>
        <begin position="1"/>
        <end position="25"/>
    </location>
</feature>
<dbReference type="EMBL" id="ML769474">
    <property type="protein sequence ID" value="KAE9399074.1"/>
    <property type="molecule type" value="Genomic_DNA"/>
</dbReference>
<reference evidence="2" key="1">
    <citation type="journal article" date="2019" name="Environ. Microbiol.">
        <title>Fungal ecological strategies reflected in gene transcription - a case study of two litter decomposers.</title>
        <authorList>
            <person name="Barbi F."/>
            <person name="Kohler A."/>
            <person name="Barry K."/>
            <person name="Baskaran P."/>
            <person name="Daum C."/>
            <person name="Fauchery L."/>
            <person name="Ihrmark K."/>
            <person name="Kuo A."/>
            <person name="LaButti K."/>
            <person name="Lipzen A."/>
            <person name="Morin E."/>
            <person name="Grigoriev I.V."/>
            <person name="Henrissat B."/>
            <person name="Lindahl B."/>
            <person name="Martin F."/>
        </authorList>
    </citation>
    <scope>NUCLEOTIDE SEQUENCE</scope>
    <source>
        <strain evidence="2">JB14</strain>
    </source>
</reference>
<dbReference type="Proteomes" id="UP000799118">
    <property type="component" value="Unassembled WGS sequence"/>
</dbReference>
<feature type="compositionally biased region" description="Polar residues" evidence="1">
    <location>
        <begin position="1"/>
        <end position="21"/>
    </location>
</feature>
<protein>
    <submittedName>
        <fullName evidence="2">Uncharacterized protein</fullName>
    </submittedName>
</protein>
<sequence>MSNTETTQSASNTGTTQSATTDGPIIIKPGNGKCGASTCGCTGYTGTQGTGQSCSNCGHAWSIHAAT</sequence>